<dbReference type="InterPro" id="IPR036390">
    <property type="entry name" value="WH_DNA-bd_sf"/>
</dbReference>
<accession>A0A368E1S1</accession>
<gene>
    <name evidence="2" type="ORF">DBW69_01295</name>
</gene>
<comment type="caution">
    <text evidence="2">The sequence shown here is derived from an EMBL/GenBank/DDBJ whole genome shotgun (WGS) entry which is preliminary data.</text>
</comment>
<dbReference type="GO" id="GO:0003677">
    <property type="term" value="F:DNA binding"/>
    <property type="evidence" value="ECO:0007669"/>
    <property type="project" value="UniProtKB-KW"/>
</dbReference>
<dbReference type="AlphaFoldDB" id="A0A368E1S1"/>
<sequence length="160" mass="17522">MKLSTRGRYAVMAMTDLAQHYYADKARDASALSKPVALTMVAERQQISLPYLEQIFQNLRKFGLVESVRGAHGGFRLSRPPQEIWIGDIISSVEEVVDITRCQTSDGCLKGHARCLTHDLWADLTSQIDGFLNSVSLNDVISGNTGKPSNGSSQVSAHLS</sequence>
<proteinExistence type="predicted"/>
<dbReference type="InterPro" id="IPR000944">
    <property type="entry name" value="Tscrpt_reg_Rrf2"/>
</dbReference>
<dbReference type="InterPro" id="IPR036388">
    <property type="entry name" value="WH-like_DNA-bd_sf"/>
</dbReference>
<evidence type="ECO:0000256" key="1">
    <source>
        <dbReference type="ARBA" id="ARBA00023125"/>
    </source>
</evidence>
<dbReference type="Proteomes" id="UP000252132">
    <property type="component" value="Unassembled WGS sequence"/>
</dbReference>
<dbReference type="NCBIfam" id="TIGR00738">
    <property type="entry name" value="rrf2_super"/>
    <property type="match status" value="1"/>
</dbReference>
<dbReference type="SUPFAM" id="SSF46785">
    <property type="entry name" value="Winged helix' DNA-binding domain"/>
    <property type="match status" value="1"/>
</dbReference>
<keyword evidence="1" id="KW-0238">DNA-binding</keyword>
<dbReference type="PANTHER" id="PTHR33221:SF5">
    <property type="entry name" value="HTH-TYPE TRANSCRIPTIONAL REGULATOR ISCR"/>
    <property type="match status" value="1"/>
</dbReference>
<dbReference type="PROSITE" id="PS51197">
    <property type="entry name" value="HTH_RRF2_2"/>
    <property type="match status" value="1"/>
</dbReference>
<dbReference type="Pfam" id="PF02082">
    <property type="entry name" value="Rrf2"/>
    <property type="match status" value="1"/>
</dbReference>
<reference evidence="2 3" key="1">
    <citation type="journal article" date="2018" name="Microbiome">
        <title>Fine metagenomic profile of the Mediterranean stratified and mixed water columns revealed by assembly and recruitment.</title>
        <authorList>
            <person name="Haro-Moreno J.M."/>
            <person name="Lopez-Perez M."/>
            <person name="De La Torre J.R."/>
            <person name="Picazo A."/>
            <person name="Camacho A."/>
            <person name="Rodriguez-Valera F."/>
        </authorList>
    </citation>
    <scope>NUCLEOTIDE SEQUENCE [LARGE SCALE GENOMIC DNA]</scope>
    <source>
        <strain evidence="2">MED-G55</strain>
    </source>
</reference>
<dbReference type="PROSITE" id="PS01332">
    <property type="entry name" value="HTH_RRF2_1"/>
    <property type="match status" value="1"/>
</dbReference>
<evidence type="ECO:0000313" key="3">
    <source>
        <dbReference type="Proteomes" id="UP000252132"/>
    </source>
</evidence>
<dbReference type="InterPro" id="IPR030489">
    <property type="entry name" value="TR_Rrf2-type_CS"/>
</dbReference>
<dbReference type="GO" id="GO:0005829">
    <property type="term" value="C:cytosol"/>
    <property type="evidence" value="ECO:0007669"/>
    <property type="project" value="TreeGrafter"/>
</dbReference>
<organism evidence="2 3">
    <name type="scientific">PS1 clade bacterium</name>
    <dbReference type="NCBI Taxonomy" id="2175152"/>
    <lineage>
        <taxon>Bacteria</taxon>
        <taxon>Pseudomonadati</taxon>
        <taxon>Pseudomonadota</taxon>
        <taxon>Alphaproteobacteria</taxon>
        <taxon>PS1 clade</taxon>
    </lineage>
</organism>
<protein>
    <submittedName>
        <fullName evidence="2">Rrf2 family transcriptional regulator</fullName>
    </submittedName>
</protein>
<dbReference type="PANTHER" id="PTHR33221">
    <property type="entry name" value="WINGED HELIX-TURN-HELIX TRANSCRIPTIONAL REGULATOR, RRF2 FAMILY"/>
    <property type="match status" value="1"/>
</dbReference>
<name>A0A368E1S1_9PROT</name>
<dbReference type="EMBL" id="QOQF01000003">
    <property type="protein sequence ID" value="RCL78058.1"/>
    <property type="molecule type" value="Genomic_DNA"/>
</dbReference>
<dbReference type="GO" id="GO:0003700">
    <property type="term" value="F:DNA-binding transcription factor activity"/>
    <property type="evidence" value="ECO:0007669"/>
    <property type="project" value="TreeGrafter"/>
</dbReference>
<dbReference type="Gene3D" id="1.10.10.10">
    <property type="entry name" value="Winged helix-like DNA-binding domain superfamily/Winged helix DNA-binding domain"/>
    <property type="match status" value="1"/>
</dbReference>
<evidence type="ECO:0000313" key="2">
    <source>
        <dbReference type="EMBL" id="RCL78058.1"/>
    </source>
</evidence>